<name>A0A9P6YKX9_RHIOR</name>
<dbReference type="GO" id="GO:0016020">
    <property type="term" value="C:membrane"/>
    <property type="evidence" value="ECO:0007669"/>
    <property type="project" value="UniProtKB-SubCell"/>
</dbReference>
<dbReference type="GO" id="GO:0016757">
    <property type="term" value="F:glycosyltransferase activity"/>
    <property type="evidence" value="ECO:0007669"/>
    <property type="project" value="InterPro"/>
</dbReference>
<reference evidence="6" key="1">
    <citation type="journal article" date="2020" name="Microb. Genom.">
        <title>Genetic diversity of clinical and environmental Mucorales isolates obtained from an investigation of mucormycosis cases among solid organ transplant recipients.</title>
        <authorList>
            <person name="Nguyen M.H."/>
            <person name="Kaul D."/>
            <person name="Muto C."/>
            <person name="Cheng S.J."/>
            <person name="Richter R.A."/>
            <person name="Bruno V.M."/>
            <person name="Liu G."/>
            <person name="Beyhan S."/>
            <person name="Sundermann A.J."/>
            <person name="Mounaud S."/>
            <person name="Pasculle A.W."/>
            <person name="Nierman W.C."/>
            <person name="Driscoll E."/>
            <person name="Cumbie R."/>
            <person name="Clancy C.J."/>
            <person name="Dupont C.L."/>
        </authorList>
    </citation>
    <scope>NUCLEOTIDE SEQUENCE</scope>
    <source>
        <strain evidence="6">GL16</strain>
    </source>
</reference>
<dbReference type="InterPro" id="IPR015338">
    <property type="entry name" value="GT64_dom"/>
</dbReference>
<keyword evidence="3" id="KW-0472">Membrane</keyword>
<dbReference type="InterPro" id="IPR029044">
    <property type="entry name" value="Nucleotide-diphossugar_trans"/>
</dbReference>
<sequence>MIESTLVSIYSLKVAFTKKSSSKSDIIVLIPDSVYVKNEDIEKLERLGTQITSFAQSSCMNNQQALLNLWALFDYKKVAYFTPEIVFNKDVDQLFYQLPNSAILSDTASPSLLLLEPSPDHFEYMVRDYKKSHSIQSQLHINTNALLNDEILYAFTGPMKPWNFHLYNETDWRKQFEAVPFYYWRRLNNDLNSFLNPENGWKNKNRQNDVCTNYIESVKGDVNQFPIQDQFSVMISTYNPERIEHLSLIIHHLLKSKKVHTVFVTWHNPSLDIPSSLYEAIDQQDYHRLKILKQSYDSLNNRFNPVDELKTDAVYIMDDDIFIDLKDLEFTFKVWKSHKDSVVGHFPRLHTYNPTTQQATYKLIGKAPYTIVLTKSMFIHSDYLFAYTCVLEPKLHEYVDNELNCEDLGFAMMASGLSHTAPTYVRPSKPLEDFGLTQGISTNNKHMPSRAICVSDFITQYWSQKDPLIKSYDTVIRFAKPEILVGNWTRVENIIVNEQL</sequence>
<evidence type="ECO:0000313" key="6">
    <source>
        <dbReference type="EMBL" id="KAG1550954.1"/>
    </source>
</evidence>
<evidence type="ECO:0000256" key="3">
    <source>
        <dbReference type="ARBA" id="ARBA00023136"/>
    </source>
</evidence>
<dbReference type="Pfam" id="PF09258">
    <property type="entry name" value="Glyco_transf_64"/>
    <property type="match status" value="1"/>
</dbReference>
<dbReference type="InterPro" id="IPR004263">
    <property type="entry name" value="Exostosin"/>
</dbReference>
<evidence type="ECO:0000256" key="2">
    <source>
        <dbReference type="ARBA" id="ARBA00022679"/>
    </source>
</evidence>
<dbReference type="SUPFAM" id="SSF53448">
    <property type="entry name" value="Nucleotide-diphospho-sugar transferases"/>
    <property type="match status" value="2"/>
</dbReference>
<organism evidence="6 7">
    <name type="scientific">Rhizopus oryzae</name>
    <name type="common">Mucormycosis agent</name>
    <name type="synonym">Rhizopus arrhizus var. delemar</name>
    <dbReference type="NCBI Taxonomy" id="64495"/>
    <lineage>
        <taxon>Eukaryota</taxon>
        <taxon>Fungi</taxon>
        <taxon>Fungi incertae sedis</taxon>
        <taxon>Mucoromycota</taxon>
        <taxon>Mucoromycotina</taxon>
        <taxon>Mucoromycetes</taxon>
        <taxon>Mucorales</taxon>
        <taxon>Mucorineae</taxon>
        <taxon>Rhizopodaceae</taxon>
        <taxon>Rhizopus</taxon>
    </lineage>
</organism>
<dbReference type="Gene3D" id="3.90.550.10">
    <property type="entry name" value="Spore Coat Polysaccharide Biosynthesis Protein SpsA, Chain A"/>
    <property type="match status" value="2"/>
</dbReference>
<comment type="subcellular location">
    <subcellularLocation>
        <location evidence="1">Membrane</location>
    </subcellularLocation>
</comment>
<dbReference type="Proteomes" id="UP000717996">
    <property type="component" value="Unassembled WGS sequence"/>
</dbReference>
<keyword evidence="2" id="KW-0808">Transferase</keyword>
<proteinExistence type="predicted"/>
<evidence type="ECO:0000256" key="1">
    <source>
        <dbReference type="ARBA" id="ARBA00004370"/>
    </source>
</evidence>
<protein>
    <recommendedName>
        <fullName evidence="5">Glycosyl transferase 64 domain-containing protein</fullName>
    </recommendedName>
</protein>
<dbReference type="PANTHER" id="PTHR48261:SF2">
    <property type="entry name" value="ACETYLGLUCOSAMINYLTRANSFERASE"/>
    <property type="match status" value="1"/>
</dbReference>
<keyword evidence="4" id="KW-1015">Disulfide bond</keyword>
<dbReference type="EMBL" id="JAANIT010000177">
    <property type="protein sequence ID" value="KAG1550954.1"/>
    <property type="molecule type" value="Genomic_DNA"/>
</dbReference>
<accession>A0A9P6YKX9</accession>
<evidence type="ECO:0000313" key="7">
    <source>
        <dbReference type="Proteomes" id="UP000717996"/>
    </source>
</evidence>
<evidence type="ECO:0000256" key="4">
    <source>
        <dbReference type="ARBA" id="ARBA00023157"/>
    </source>
</evidence>
<dbReference type="OrthoDB" id="2014201at2759"/>
<dbReference type="AlphaFoldDB" id="A0A9P6YKX9"/>
<dbReference type="PANTHER" id="PTHR48261">
    <property type="entry name" value="ACETYLGLUCOSAMINYLTRANSFERASE"/>
    <property type="match status" value="1"/>
</dbReference>
<feature type="domain" description="Glycosyl transferase 64" evidence="5">
    <location>
        <begin position="231"/>
        <end position="472"/>
    </location>
</feature>
<evidence type="ECO:0000259" key="5">
    <source>
        <dbReference type="Pfam" id="PF09258"/>
    </source>
</evidence>
<comment type="caution">
    <text evidence="6">The sequence shown here is derived from an EMBL/GenBank/DDBJ whole genome shotgun (WGS) entry which is preliminary data.</text>
</comment>
<gene>
    <name evidence="6" type="ORF">G6F51_002134</name>
</gene>